<proteinExistence type="inferred from homology"/>
<accession>A0A6I6Y9B3</accession>
<evidence type="ECO:0000313" key="3">
    <source>
        <dbReference type="EMBL" id="QHG68199.1"/>
    </source>
</evidence>
<reference evidence="3 4" key="1">
    <citation type="submission" date="2020-02" db="EMBL/GenBank/DDBJ databases">
        <title>Pseudomonas Putida W5 Complete Genome Assembly.</title>
        <authorList>
            <person name="Yuan Z.-C."/>
            <person name="Shaw G.A."/>
            <person name="Cusano A.D."/>
            <person name="Caddey B.J."/>
            <person name="Weselowski B.J."/>
        </authorList>
    </citation>
    <scope>NUCLEOTIDE SEQUENCE [LARGE SCALE GENOMIC DNA]</scope>
    <source>
        <strain evidence="3 4">W5</strain>
    </source>
</reference>
<keyword evidence="2" id="KW-0560">Oxidoreductase</keyword>
<dbReference type="RefSeq" id="WP_159409994.1">
    <property type="nucleotide sequence ID" value="NZ_CP026115.2"/>
</dbReference>
<dbReference type="PANTHER" id="PTHR42901">
    <property type="entry name" value="ALCOHOL DEHYDROGENASE"/>
    <property type="match status" value="1"/>
</dbReference>
<sequence>MSKSVLVTGAATGLGRGVAWTLAERGHKVIAGCQIWPQVWELRNAAMAAGVQMQVIKLDVLNEIDRKHALAIEIDVLFNNAGIMESGPVVEIPMSVFRSVFNPGAYRTGFNDTGMQTMDQWWSLGDRIVAHWPLRELDRQHDPAEMINAIAAVIEEDKPAYRTVRPASAEAMVKKEQSDVWSRRV</sequence>
<name>A0A6I6Y9B3_PSEPU</name>
<organism evidence="3 4">
    <name type="scientific">Pseudomonas putida</name>
    <name type="common">Arthrobacter siderocapsulatus</name>
    <dbReference type="NCBI Taxonomy" id="303"/>
    <lineage>
        <taxon>Bacteria</taxon>
        <taxon>Pseudomonadati</taxon>
        <taxon>Pseudomonadota</taxon>
        <taxon>Gammaproteobacteria</taxon>
        <taxon>Pseudomonadales</taxon>
        <taxon>Pseudomonadaceae</taxon>
        <taxon>Pseudomonas</taxon>
    </lineage>
</organism>
<dbReference type="InterPro" id="IPR002347">
    <property type="entry name" value="SDR_fam"/>
</dbReference>
<dbReference type="Gene3D" id="3.40.50.720">
    <property type="entry name" value="NAD(P)-binding Rossmann-like Domain"/>
    <property type="match status" value="1"/>
</dbReference>
<dbReference type="EMBL" id="CP026115">
    <property type="protein sequence ID" value="QHG68199.1"/>
    <property type="molecule type" value="Genomic_DNA"/>
</dbReference>
<protein>
    <submittedName>
        <fullName evidence="3">SDR family NAD(P)-dependent oxidoreductase</fullName>
    </submittedName>
</protein>
<evidence type="ECO:0000256" key="1">
    <source>
        <dbReference type="ARBA" id="ARBA00006484"/>
    </source>
</evidence>
<dbReference type="AlphaFoldDB" id="A0A6I6Y9B3"/>
<dbReference type="PANTHER" id="PTHR42901:SF1">
    <property type="entry name" value="ALCOHOL DEHYDROGENASE"/>
    <property type="match status" value="1"/>
</dbReference>
<dbReference type="InterPro" id="IPR003560">
    <property type="entry name" value="DHB_DH"/>
</dbReference>
<dbReference type="InterPro" id="IPR036291">
    <property type="entry name" value="NAD(P)-bd_dom_sf"/>
</dbReference>
<evidence type="ECO:0000256" key="2">
    <source>
        <dbReference type="ARBA" id="ARBA00023002"/>
    </source>
</evidence>
<gene>
    <name evidence="3" type="ORF">C2H86_09435</name>
</gene>
<dbReference type="SUPFAM" id="SSF51735">
    <property type="entry name" value="NAD(P)-binding Rossmann-fold domains"/>
    <property type="match status" value="1"/>
</dbReference>
<evidence type="ECO:0000313" key="4">
    <source>
        <dbReference type="Proteomes" id="UP000464480"/>
    </source>
</evidence>
<dbReference type="Proteomes" id="UP000464480">
    <property type="component" value="Chromosome"/>
</dbReference>
<comment type="similarity">
    <text evidence="1">Belongs to the short-chain dehydrogenases/reductases (SDR) family.</text>
</comment>
<dbReference type="Pfam" id="PF00106">
    <property type="entry name" value="adh_short"/>
    <property type="match status" value="1"/>
</dbReference>
<dbReference type="GO" id="GO:0019290">
    <property type="term" value="P:siderophore biosynthetic process"/>
    <property type="evidence" value="ECO:0007669"/>
    <property type="project" value="InterPro"/>
</dbReference>
<dbReference type="PRINTS" id="PR01397">
    <property type="entry name" value="DHBDHDRGNASE"/>
</dbReference>
<dbReference type="GO" id="GO:0008667">
    <property type="term" value="F:2,3-dihydro-2,3-dihydroxybenzoate dehydrogenase activity"/>
    <property type="evidence" value="ECO:0007669"/>
    <property type="project" value="InterPro"/>
</dbReference>